<name>A0A0H1B4K2_9EURO</name>
<sequence length="522" mass="56505">MSAQSSRILTPADSGGPSSPPPSLPEGWLAQWEGVSRKWYYVQRATGKSQWEIPTEPFIPTPSSTPQSVASPGPYHPPRLGSMPAQDTTEATRELLNLRGGNLRQSGGSFPTTPFDSAQTTPQSGQEYQQIPSAGTQSTPVGGISSQQQQQQHQQQQEQSRSPTQGILGQVASDLAHRVAIQNGSENTSNQQMPEQSQVRYSPAGQASPSSNLNSQHMSASTQFHQGNQMDQGNVQMQDVSSSTSASYQTQQDSSSTYHTDVEMRMHQPYTAQQGGPAANMDSQYHSQPASGQPAPTNSYGGHVQHSNEQLLMQQAQSGQYAPRPVQNPQPEENLITIIHPDPNAPPLFPAPYRGGPRQPHGSRSSMTTTPPRNYPSHPAPHYNPHPSMGQQQYNPPYSSGHPGAPPNSHSPPAGMPRSQQPPYPPEGMYPQGMGPPSQSHILYGAHPGPNYPYDARVNPPYSQMTPQNMHDDRGMQRQTSQGSGQPWHGHPGSAPSPPDMHGGQRYPPAHSQQHYGGGYGR</sequence>
<dbReference type="CDD" id="cd00201">
    <property type="entry name" value="WW"/>
    <property type="match status" value="1"/>
</dbReference>
<reference evidence="4" key="1">
    <citation type="journal article" date="2015" name="PLoS Genet.">
        <title>The dynamic genome and transcriptome of the human fungal pathogen Blastomyces and close relative Emmonsia.</title>
        <authorList>
            <person name="Munoz J.F."/>
            <person name="Gauthier G.M."/>
            <person name="Desjardins C.A."/>
            <person name="Gallo J.E."/>
            <person name="Holder J."/>
            <person name="Sullivan T.D."/>
            <person name="Marty A.J."/>
            <person name="Carmen J.C."/>
            <person name="Chen Z."/>
            <person name="Ding L."/>
            <person name="Gujja S."/>
            <person name="Magrini V."/>
            <person name="Misas E."/>
            <person name="Mitreva M."/>
            <person name="Priest M."/>
            <person name="Saif S."/>
            <person name="Whiston E.A."/>
            <person name="Young S."/>
            <person name="Zeng Q."/>
            <person name="Goldman W.E."/>
            <person name="Mardis E.R."/>
            <person name="Taylor J.W."/>
            <person name="McEwen J.G."/>
            <person name="Clay O.K."/>
            <person name="Klein B.S."/>
            <person name="Cuomo C.A."/>
        </authorList>
    </citation>
    <scope>NUCLEOTIDE SEQUENCE [LARGE SCALE GENOMIC DNA]</scope>
    <source>
        <strain evidence="4">UAMH 139</strain>
    </source>
</reference>
<feature type="region of interest" description="Disordered" evidence="1">
    <location>
        <begin position="50"/>
        <end position="522"/>
    </location>
</feature>
<dbReference type="InterPro" id="IPR036020">
    <property type="entry name" value="WW_dom_sf"/>
</dbReference>
<dbReference type="SUPFAM" id="SSF51045">
    <property type="entry name" value="WW domain"/>
    <property type="match status" value="1"/>
</dbReference>
<evidence type="ECO:0000256" key="1">
    <source>
        <dbReference type="SAM" id="MobiDB-lite"/>
    </source>
</evidence>
<dbReference type="Proteomes" id="UP000053573">
    <property type="component" value="Unassembled WGS sequence"/>
</dbReference>
<organism evidence="3 4">
    <name type="scientific">Blastomyces silverae</name>
    <dbReference type="NCBI Taxonomy" id="2060906"/>
    <lineage>
        <taxon>Eukaryota</taxon>
        <taxon>Fungi</taxon>
        <taxon>Dikarya</taxon>
        <taxon>Ascomycota</taxon>
        <taxon>Pezizomycotina</taxon>
        <taxon>Eurotiomycetes</taxon>
        <taxon>Eurotiomycetidae</taxon>
        <taxon>Onygenales</taxon>
        <taxon>Ajellomycetaceae</taxon>
        <taxon>Blastomyces</taxon>
    </lineage>
</organism>
<feature type="domain" description="WW" evidence="2">
    <location>
        <begin position="22"/>
        <end position="56"/>
    </location>
</feature>
<gene>
    <name evidence="3" type="ORF">EMPG_10279</name>
</gene>
<dbReference type="PROSITE" id="PS01159">
    <property type="entry name" value="WW_DOMAIN_1"/>
    <property type="match status" value="1"/>
</dbReference>
<dbReference type="Pfam" id="PF00397">
    <property type="entry name" value="WW"/>
    <property type="match status" value="1"/>
</dbReference>
<dbReference type="Gene3D" id="2.20.70.10">
    <property type="match status" value="1"/>
</dbReference>
<dbReference type="STRING" id="2060906.A0A0H1B4K2"/>
<keyword evidence="4" id="KW-1185">Reference proteome</keyword>
<dbReference type="InterPro" id="IPR001202">
    <property type="entry name" value="WW_dom"/>
</dbReference>
<evidence type="ECO:0000313" key="3">
    <source>
        <dbReference type="EMBL" id="KLJ06295.1"/>
    </source>
</evidence>
<feature type="compositionally biased region" description="Polar residues" evidence="1">
    <location>
        <begin position="110"/>
        <end position="146"/>
    </location>
</feature>
<evidence type="ECO:0000259" key="2">
    <source>
        <dbReference type="PROSITE" id="PS50020"/>
    </source>
</evidence>
<protein>
    <recommendedName>
        <fullName evidence="2">WW domain-containing protein</fullName>
    </recommendedName>
</protein>
<proteinExistence type="predicted"/>
<feature type="compositionally biased region" description="Polar residues" evidence="1">
    <location>
        <begin position="281"/>
        <end position="320"/>
    </location>
</feature>
<feature type="compositionally biased region" description="Low complexity" evidence="1">
    <location>
        <begin position="241"/>
        <end position="257"/>
    </location>
</feature>
<comment type="caution">
    <text evidence="3">The sequence shown here is derived from an EMBL/GenBank/DDBJ whole genome shotgun (WGS) entry which is preliminary data.</text>
</comment>
<feature type="compositionally biased region" description="Polar residues" evidence="1">
    <location>
        <begin position="362"/>
        <end position="372"/>
    </location>
</feature>
<accession>A0A0H1B4K2</accession>
<dbReference type="SMART" id="SM00456">
    <property type="entry name" value="WW"/>
    <property type="match status" value="1"/>
</dbReference>
<feature type="region of interest" description="Disordered" evidence="1">
    <location>
        <begin position="1"/>
        <end position="27"/>
    </location>
</feature>
<dbReference type="AlphaFoldDB" id="A0A0H1B4K2"/>
<dbReference type="PROSITE" id="PS50020">
    <property type="entry name" value="WW_DOMAIN_2"/>
    <property type="match status" value="1"/>
</dbReference>
<feature type="compositionally biased region" description="Polar residues" evidence="1">
    <location>
        <begin position="61"/>
        <end position="70"/>
    </location>
</feature>
<feature type="compositionally biased region" description="Low complexity" evidence="1">
    <location>
        <begin position="95"/>
        <end position="109"/>
    </location>
</feature>
<feature type="compositionally biased region" description="Polar residues" evidence="1">
    <location>
        <begin position="182"/>
        <end position="240"/>
    </location>
</feature>
<feature type="compositionally biased region" description="Polar residues" evidence="1">
    <location>
        <begin position="389"/>
        <end position="398"/>
    </location>
</feature>
<dbReference type="OrthoDB" id="2367685at2759"/>
<feature type="compositionally biased region" description="Low complexity" evidence="1">
    <location>
        <begin position="147"/>
        <end position="159"/>
    </location>
</feature>
<dbReference type="EMBL" id="LDEV01003200">
    <property type="protein sequence ID" value="KLJ06295.1"/>
    <property type="molecule type" value="Genomic_DNA"/>
</dbReference>
<evidence type="ECO:0000313" key="4">
    <source>
        <dbReference type="Proteomes" id="UP000053573"/>
    </source>
</evidence>